<dbReference type="CDD" id="cd17335">
    <property type="entry name" value="MFS_MFSD6"/>
    <property type="match status" value="1"/>
</dbReference>
<proteinExistence type="inferred from homology"/>
<feature type="transmembrane region" description="Helical" evidence="6">
    <location>
        <begin position="558"/>
        <end position="576"/>
    </location>
</feature>
<feature type="transmembrane region" description="Helical" evidence="6">
    <location>
        <begin position="15"/>
        <end position="34"/>
    </location>
</feature>
<dbReference type="SUPFAM" id="SSF103473">
    <property type="entry name" value="MFS general substrate transporter"/>
    <property type="match status" value="1"/>
</dbReference>
<dbReference type="Proteomes" id="UP000007819">
    <property type="component" value="Chromosome A2"/>
</dbReference>
<feature type="transmembrane region" description="Helical" evidence="6">
    <location>
        <begin position="438"/>
        <end position="459"/>
    </location>
</feature>
<dbReference type="Pfam" id="PF12832">
    <property type="entry name" value="MFS_1_like"/>
    <property type="match status" value="1"/>
</dbReference>
<dbReference type="InterPro" id="IPR036259">
    <property type="entry name" value="MFS_trans_sf"/>
</dbReference>
<evidence type="ECO:0000256" key="1">
    <source>
        <dbReference type="ARBA" id="ARBA00004141"/>
    </source>
</evidence>
<keyword evidence="4 6" id="KW-1133">Transmembrane helix</keyword>
<evidence type="ECO:0000256" key="3">
    <source>
        <dbReference type="ARBA" id="ARBA00022692"/>
    </source>
</evidence>
<protein>
    <recommendedName>
        <fullName evidence="7">Major facilitator superfamily associated domain-containing protein</fullName>
    </recommendedName>
</protein>
<comment type="similarity">
    <text evidence="2">Belongs to the major facilitator superfamily. MFSD6 family.</text>
</comment>
<organism evidence="8 9">
    <name type="scientific">Acyrthosiphon pisum</name>
    <name type="common">Pea aphid</name>
    <dbReference type="NCBI Taxonomy" id="7029"/>
    <lineage>
        <taxon>Eukaryota</taxon>
        <taxon>Metazoa</taxon>
        <taxon>Ecdysozoa</taxon>
        <taxon>Arthropoda</taxon>
        <taxon>Hexapoda</taxon>
        <taxon>Insecta</taxon>
        <taxon>Pterygota</taxon>
        <taxon>Neoptera</taxon>
        <taxon>Paraneoptera</taxon>
        <taxon>Hemiptera</taxon>
        <taxon>Sternorrhyncha</taxon>
        <taxon>Aphidomorpha</taxon>
        <taxon>Aphidoidea</taxon>
        <taxon>Aphididae</taxon>
        <taxon>Macrosiphini</taxon>
        <taxon>Acyrthosiphon</taxon>
    </lineage>
</organism>
<reference evidence="9" key="1">
    <citation type="submission" date="2010-06" db="EMBL/GenBank/DDBJ databases">
        <authorList>
            <person name="Jiang H."/>
            <person name="Abraham K."/>
            <person name="Ali S."/>
            <person name="Alsbrooks S.L."/>
            <person name="Anim B.N."/>
            <person name="Anosike U.S."/>
            <person name="Attaway T."/>
            <person name="Bandaranaike D.P."/>
            <person name="Battles P.K."/>
            <person name="Bell S.N."/>
            <person name="Bell A.V."/>
            <person name="Beltran B."/>
            <person name="Bickham C."/>
            <person name="Bustamante Y."/>
            <person name="Caleb T."/>
            <person name="Canada A."/>
            <person name="Cardenas V."/>
            <person name="Carter K."/>
            <person name="Chacko J."/>
            <person name="Chandrabose M.N."/>
            <person name="Chavez D."/>
            <person name="Chavez A."/>
            <person name="Chen L."/>
            <person name="Chu H.-S."/>
            <person name="Claassen K.J."/>
            <person name="Cockrell R."/>
            <person name="Collins M."/>
            <person name="Cooper J.A."/>
            <person name="Cree A."/>
            <person name="Curry S.M."/>
            <person name="Da Y."/>
            <person name="Dao M.D."/>
            <person name="Das B."/>
            <person name="Davila M.-L."/>
            <person name="Davy-Carroll L."/>
            <person name="Denson S."/>
            <person name="Dinh H."/>
            <person name="Ebong V.E."/>
            <person name="Edwards J.R."/>
            <person name="Egan A."/>
            <person name="El-Daye J."/>
            <person name="Escobedo L."/>
            <person name="Fernandez S."/>
            <person name="Fernando P.R."/>
            <person name="Flagg N."/>
            <person name="Forbes L.D."/>
            <person name="Fowler R.G."/>
            <person name="Fu Q."/>
            <person name="Gabisi R.A."/>
            <person name="Ganer J."/>
            <person name="Garbino Pronczuk A."/>
            <person name="Garcia R.M."/>
            <person name="Garner T."/>
            <person name="Garrett T.E."/>
            <person name="Gonzalez D.A."/>
            <person name="Hamid H."/>
            <person name="Hawkins E.S."/>
            <person name="Hirani K."/>
            <person name="Hogues M.E."/>
            <person name="Hollins B."/>
            <person name="Hsiao C.-H."/>
            <person name="Jabil R."/>
            <person name="James M.L."/>
            <person name="Jhangiani S.N."/>
            <person name="Johnson B."/>
            <person name="Johnson Q."/>
            <person name="Joshi V."/>
            <person name="Kalu J.B."/>
            <person name="Kam C."/>
            <person name="Kashfia A."/>
            <person name="Keebler J."/>
            <person name="Kisamo H."/>
            <person name="Kovar C.L."/>
            <person name="Lago L.A."/>
            <person name="Lai C.-Y."/>
            <person name="Laidlaw J."/>
            <person name="Lara F."/>
            <person name="Le T.-K."/>
            <person name="Lee S.L."/>
            <person name="Legall F.H."/>
            <person name="Lemon S.J."/>
            <person name="Lewis L.R."/>
            <person name="Li B."/>
            <person name="Liu Y."/>
            <person name="Liu Y.-S."/>
            <person name="Lopez J."/>
            <person name="Lozado R.J."/>
            <person name="Lu J."/>
            <person name="Madu R.C."/>
            <person name="Maheshwari M."/>
            <person name="Maheshwari R."/>
            <person name="Malloy K."/>
            <person name="Martinez E."/>
            <person name="Mathew T."/>
            <person name="Mercado I.C."/>
            <person name="Mercado C."/>
            <person name="Meyer B."/>
            <person name="Montgomery K."/>
            <person name="Morgan M.B."/>
            <person name="Munidasa M."/>
            <person name="Nazareth L.V."/>
            <person name="Nelson J."/>
            <person name="Ng B.M."/>
            <person name="Nguyen N.B."/>
            <person name="Nguyen P.Q."/>
            <person name="Nguyen T."/>
            <person name="Obregon M."/>
            <person name="Okwuonu G.O."/>
            <person name="Onwere C.G."/>
            <person name="Orozco G."/>
            <person name="Parra A."/>
            <person name="Patel S."/>
            <person name="Patil S."/>
            <person name="Perez A."/>
            <person name="Perez Y."/>
            <person name="Pham C."/>
            <person name="Primus E.L."/>
            <person name="Pu L.-L."/>
            <person name="Puazo M."/>
            <person name="Qin X."/>
            <person name="Quiroz J.B."/>
            <person name="Reese J."/>
            <person name="Richards S."/>
            <person name="Rives C.M."/>
            <person name="Robberts R."/>
            <person name="Ruiz S.J."/>
            <person name="Ruiz M.J."/>
            <person name="Santibanez J."/>
            <person name="Schneider B.W."/>
            <person name="Sisson I."/>
            <person name="Smith M."/>
            <person name="Sodergren E."/>
            <person name="Song X.-Z."/>
            <person name="Song B.B."/>
            <person name="Summersgill H."/>
            <person name="Thelus R."/>
            <person name="Thornton R.D."/>
            <person name="Trejos Z.Y."/>
            <person name="Usmani K."/>
            <person name="Vattathil S."/>
            <person name="Villasana D."/>
            <person name="Walker D.L."/>
            <person name="Wang S."/>
            <person name="Wang K."/>
            <person name="White C.S."/>
            <person name="Williams A.C."/>
            <person name="Williamson J."/>
            <person name="Wilson K."/>
            <person name="Woghiren I.O."/>
            <person name="Woodworth J.R."/>
            <person name="Worley K.C."/>
            <person name="Wright R.A."/>
            <person name="Wu W."/>
            <person name="Young L."/>
            <person name="Zhang L."/>
            <person name="Zhang J."/>
            <person name="Zhu Y."/>
            <person name="Muzny D.M."/>
            <person name="Weinstock G."/>
            <person name="Gibbs R.A."/>
        </authorList>
    </citation>
    <scope>NUCLEOTIDE SEQUENCE [LARGE SCALE GENOMIC DNA]</scope>
    <source>
        <strain evidence="9">LSR1</strain>
    </source>
</reference>
<feature type="transmembrane region" description="Helical" evidence="6">
    <location>
        <begin position="351"/>
        <end position="372"/>
    </location>
</feature>
<feature type="transmembrane region" description="Helical" evidence="6">
    <location>
        <begin position="319"/>
        <end position="339"/>
    </location>
</feature>
<feature type="transmembrane region" description="Helical" evidence="6">
    <location>
        <begin position="40"/>
        <end position="63"/>
    </location>
</feature>
<dbReference type="RefSeq" id="XP_016662072.1">
    <property type="nucleotide sequence ID" value="XM_016806583.2"/>
</dbReference>
<dbReference type="GeneID" id="100162161"/>
<dbReference type="Gene3D" id="1.20.1250.20">
    <property type="entry name" value="MFS general substrate transporter like domains"/>
    <property type="match status" value="3"/>
</dbReference>
<feature type="transmembrane region" description="Helical" evidence="6">
    <location>
        <begin position="75"/>
        <end position="94"/>
    </location>
</feature>
<feature type="domain" description="Major facilitator superfamily associated" evidence="7">
    <location>
        <begin position="12"/>
        <end position="560"/>
    </location>
</feature>
<feature type="transmembrane region" description="Helical" evidence="6">
    <location>
        <begin position="500"/>
        <end position="519"/>
    </location>
</feature>
<evidence type="ECO:0000256" key="2">
    <source>
        <dbReference type="ARBA" id="ARBA00005241"/>
    </source>
</evidence>
<keyword evidence="3 6" id="KW-0812">Transmembrane</keyword>
<feature type="transmembrane region" description="Helical" evidence="6">
    <location>
        <begin position="393"/>
        <end position="418"/>
    </location>
</feature>
<reference evidence="8" key="2">
    <citation type="submission" date="2022-06" db="UniProtKB">
        <authorList>
            <consortium name="EnsemblMetazoa"/>
        </authorList>
    </citation>
    <scope>IDENTIFICATION</scope>
</reference>
<evidence type="ECO:0000259" key="7">
    <source>
        <dbReference type="Pfam" id="PF12832"/>
    </source>
</evidence>
<evidence type="ECO:0000313" key="9">
    <source>
        <dbReference type="Proteomes" id="UP000007819"/>
    </source>
</evidence>
<keyword evidence="9" id="KW-1185">Reference proteome</keyword>
<dbReference type="PANTHER" id="PTHR16172:SF30">
    <property type="entry name" value="SUGAR BABY, ISOFORM C"/>
    <property type="match status" value="1"/>
</dbReference>
<evidence type="ECO:0000256" key="6">
    <source>
        <dbReference type="SAM" id="Phobius"/>
    </source>
</evidence>
<feature type="transmembrane region" description="Helical" evidence="6">
    <location>
        <begin position="278"/>
        <end position="298"/>
    </location>
</feature>
<dbReference type="OrthoDB" id="515887at2759"/>
<dbReference type="InterPro" id="IPR024989">
    <property type="entry name" value="MFS_assoc_dom"/>
</dbReference>
<dbReference type="InterPro" id="IPR051717">
    <property type="entry name" value="MFS_MFSD6"/>
</dbReference>
<dbReference type="AlphaFoldDB" id="A0A8R2D587"/>
<dbReference type="EnsemblMetazoa" id="XM_016806583.2">
    <property type="protein sequence ID" value="XP_016662072.1"/>
    <property type="gene ID" value="LOC100162161"/>
</dbReference>
<evidence type="ECO:0000256" key="4">
    <source>
        <dbReference type="ARBA" id="ARBA00022989"/>
    </source>
</evidence>
<keyword evidence="5 6" id="KW-0472">Membrane</keyword>
<comment type="subcellular location">
    <subcellularLocation>
        <location evidence="1">Membrane</location>
        <topology evidence="1">Multi-pass membrane protein</topology>
    </subcellularLocation>
</comment>
<feature type="transmembrane region" description="Helical" evidence="6">
    <location>
        <begin position="526"/>
        <end position="546"/>
    </location>
</feature>
<sequence>MPLIQVDVKMLPMKVHYFLFMGGVAPMTSFLPTIAKQLGYSTIVVGTIYSILPILSLIIKPIVGAIVDHFRVKKLIFLTFILLSGLTAFSLMFVPSIPLDSSVELNCYSATYLNVCPEDNIPLSKCSSKRVKDVNGGKFGCDLKCENSVHFRNEMCSNWGFKDYCQLSNSSIVNAIEYYEPNNSHIIRPKSNKNYYSDDYVYLSATLEMNHSVNVDNCFYFRISYASFYFNYSEVVNHTPVCNSSLRSQCQVQCNSEVIMDLITPQKYKGSVLGLSHFWIFFLLVSLFWICQAIIYSLGDSICFDQLGNKPNLYGKQRCWGAIGWGIFSIFAGWLLDIFSSSEVNKNYLPIYYLCLLVLLANFFVASKLKVTETKISTNIFKDFGKLLVEVKVLGFLIWAIVVGICTGMIWQYLFWYIEDVASMNECNTQRWIKTLQGLVSGVQCFGGEVPFFFWSGWIMKRLGHLNCMSLVLGVFAFKFFAYSVLTNPIWVLVIELTNGITFGLAYAVLMSYASILALPGSESTMIGLVGGVFEGIGVSLGSLIGGCLYDKYGGAQTFRLFAYGAALMCAIHLLCQKVLKANRKLGLPSYSFEEVQNNISHSKETGFISGSTEYASPNEAIHMLIDD</sequence>
<accession>A0A8R2D587</accession>
<dbReference type="GO" id="GO:0016020">
    <property type="term" value="C:membrane"/>
    <property type="evidence" value="ECO:0007669"/>
    <property type="project" value="UniProtKB-SubCell"/>
</dbReference>
<dbReference type="PANTHER" id="PTHR16172">
    <property type="entry name" value="MAJOR FACILITATOR SUPERFAMILY DOMAIN-CONTAINING PROTEIN 6-LIKE"/>
    <property type="match status" value="1"/>
</dbReference>
<evidence type="ECO:0000256" key="5">
    <source>
        <dbReference type="ARBA" id="ARBA00023136"/>
    </source>
</evidence>
<name>A0A8R2D587_ACYPI</name>
<dbReference type="KEGG" id="api:100162161"/>
<evidence type="ECO:0000313" key="8">
    <source>
        <dbReference type="EnsemblMetazoa" id="XP_016662072.1"/>
    </source>
</evidence>
<feature type="transmembrane region" description="Helical" evidence="6">
    <location>
        <begin position="471"/>
        <end position="494"/>
    </location>
</feature>